<reference evidence="2 3" key="1">
    <citation type="submission" date="2020-10" db="EMBL/GenBank/DDBJ databases">
        <title>The Coptis chinensis genome and diversification of protoberbering-type alkaloids.</title>
        <authorList>
            <person name="Wang B."/>
            <person name="Shu S."/>
            <person name="Song C."/>
            <person name="Liu Y."/>
        </authorList>
    </citation>
    <scope>NUCLEOTIDE SEQUENCE [LARGE SCALE GENOMIC DNA]</scope>
    <source>
        <strain evidence="2">HL-2020</strain>
        <tissue evidence="2">Leaf</tissue>
    </source>
</reference>
<accession>A0A835MAY4</accession>
<dbReference type="Proteomes" id="UP000631114">
    <property type="component" value="Unassembled WGS sequence"/>
</dbReference>
<evidence type="ECO:0000313" key="2">
    <source>
        <dbReference type="EMBL" id="KAF9620319.1"/>
    </source>
</evidence>
<dbReference type="Pfam" id="PF03004">
    <property type="entry name" value="Transposase_24"/>
    <property type="match status" value="1"/>
</dbReference>
<dbReference type="PANTHER" id="PTHR33144">
    <property type="entry name" value="OS10G0409366 PROTEIN-RELATED"/>
    <property type="match status" value="1"/>
</dbReference>
<dbReference type="Pfam" id="PF13963">
    <property type="entry name" value="Transpos_assoc"/>
    <property type="match status" value="1"/>
</dbReference>
<protein>
    <recommendedName>
        <fullName evidence="1">Transposase-associated domain-containing protein</fullName>
    </recommendedName>
</protein>
<organism evidence="2 3">
    <name type="scientific">Coptis chinensis</name>
    <dbReference type="NCBI Taxonomy" id="261450"/>
    <lineage>
        <taxon>Eukaryota</taxon>
        <taxon>Viridiplantae</taxon>
        <taxon>Streptophyta</taxon>
        <taxon>Embryophyta</taxon>
        <taxon>Tracheophyta</taxon>
        <taxon>Spermatophyta</taxon>
        <taxon>Magnoliopsida</taxon>
        <taxon>Ranunculales</taxon>
        <taxon>Ranunculaceae</taxon>
        <taxon>Coptidoideae</taxon>
        <taxon>Coptis</taxon>
    </lineage>
</organism>
<dbReference type="AlphaFoldDB" id="A0A835MAY4"/>
<sequence length="565" mass="63763">MKESVGSDAYLDGIESFLEFMRDSLGKRTWSSCLCAKCCNVRGMVDPKTIFVHLVRYGFDESYTTWYFHGESFVNNVKNFEPFGSSTHNSPEDTHPQEINFVNEELRTVQLDDLDEYVDKISSDEDFNADEISSDEISSDEDVDVKYSAFLLAVLGFLLSVYSLKSIGSDMLRQESTESSKQAEKRARKTMLSREAVMAKDLNGGIHISNSDSRPSLDHHLVISQVSGGGGSCVSSKGKKKVEFDSNGQPIGDGSEGFSSLLGGITKTHCPISYESFKNVPSPTKNIIWSSVVKEYNVDDAYKKINLKKVAKSFREFKHRLRVKYYDKYDNDVDRKRNCPTGVKLEEWENFMDNESKPSRKLMRTKGKVAREAMNALHTSGRRGAARTVHDMKSKNLNVKVTRTDSYMAIHTHKDGSFIAPERMARDPTRSQSHGDSSRGMELCELINMHREVVAKGRATRANIILDATLDTPMDIYNVRVLTDSDMLGRIPDLFHDLRLWNPRLNEAELKFLAALLKKAIALKEILVKTTRTDSSYRKKLPRFHKKLLALPRASVIATISISVS</sequence>
<comment type="caution">
    <text evidence="2">The sequence shown here is derived from an EMBL/GenBank/DDBJ whole genome shotgun (WGS) entry which is preliminary data.</text>
</comment>
<dbReference type="InterPro" id="IPR029480">
    <property type="entry name" value="Transpos_assoc"/>
</dbReference>
<gene>
    <name evidence="2" type="ORF">IFM89_011054</name>
</gene>
<dbReference type="InterPro" id="IPR004252">
    <property type="entry name" value="Probable_transposase_24"/>
</dbReference>
<dbReference type="PANTHER" id="PTHR33144:SF25">
    <property type="entry name" value="DUF4216 DOMAIN-CONTAINING PROTEIN"/>
    <property type="match status" value="1"/>
</dbReference>
<keyword evidence="3" id="KW-1185">Reference proteome</keyword>
<name>A0A835MAY4_9MAGN</name>
<feature type="domain" description="Transposase-associated" evidence="1">
    <location>
        <begin position="4"/>
        <end position="71"/>
    </location>
</feature>
<proteinExistence type="predicted"/>
<evidence type="ECO:0000259" key="1">
    <source>
        <dbReference type="Pfam" id="PF13963"/>
    </source>
</evidence>
<evidence type="ECO:0000313" key="3">
    <source>
        <dbReference type="Proteomes" id="UP000631114"/>
    </source>
</evidence>
<dbReference type="EMBL" id="JADFTS010000002">
    <property type="protein sequence ID" value="KAF9620319.1"/>
    <property type="molecule type" value="Genomic_DNA"/>
</dbReference>